<evidence type="ECO:0000256" key="1">
    <source>
        <dbReference type="ARBA" id="ARBA00011738"/>
    </source>
</evidence>
<evidence type="ECO:0000313" key="11">
    <source>
        <dbReference type="Proteomes" id="UP001599542"/>
    </source>
</evidence>
<evidence type="ECO:0000256" key="8">
    <source>
        <dbReference type="HAMAP-Rule" id="MF_01818"/>
    </source>
</evidence>
<dbReference type="PANTHER" id="PTHR46018:SF2">
    <property type="entry name" value="ZINC PHOSPHODIESTERASE ELAC PROTEIN 1"/>
    <property type="match status" value="1"/>
</dbReference>
<keyword evidence="5 8" id="KW-0255">Endonuclease</keyword>
<keyword evidence="6 8" id="KW-0378">Hydrolase</keyword>
<keyword evidence="7 8" id="KW-0862">Zinc</keyword>
<comment type="caution">
    <text evidence="10">The sequence shown here is derived from an EMBL/GenBank/DDBJ whole genome shotgun (WGS) entry which is preliminary data.</text>
</comment>
<dbReference type="EC" id="3.1.26.11" evidence="8"/>
<keyword evidence="11" id="KW-1185">Reference proteome</keyword>
<evidence type="ECO:0000256" key="5">
    <source>
        <dbReference type="ARBA" id="ARBA00022759"/>
    </source>
</evidence>
<feature type="binding site" evidence="8">
    <location>
        <position position="65"/>
    </location>
    <ligand>
        <name>Zn(2+)</name>
        <dbReference type="ChEBI" id="CHEBI:29105"/>
        <label>1</label>
        <note>catalytic</note>
    </ligand>
</feature>
<organism evidence="10 11">
    <name type="scientific">Kitasatospora phosalacinea</name>
    <dbReference type="NCBI Taxonomy" id="2065"/>
    <lineage>
        <taxon>Bacteria</taxon>
        <taxon>Bacillati</taxon>
        <taxon>Actinomycetota</taxon>
        <taxon>Actinomycetes</taxon>
        <taxon>Kitasatosporales</taxon>
        <taxon>Streptomycetaceae</taxon>
        <taxon>Kitasatospora</taxon>
    </lineage>
</organism>
<comment type="function">
    <text evidence="8">Zinc phosphodiesterase, which displays some tRNA 3'-processing endonuclease activity. Probably involved in tRNA maturation, by removing a 3'-trailer from precursor tRNA.</text>
</comment>
<gene>
    <name evidence="8" type="primary">rnz</name>
    <name evidence="10" type="ORF">ACFW6T_18745</name>
</gene>
<dbReference type="PANTHER" id="PTHR46018">
    <property type="entry name" value="ZINC PHOSPHODIESTERASE ELAC PROTEIN 1"/>
    <property type="match status" value="1"/>
</dbReference>
<evidence type="ECO:0000256" key="2">
    <source>
        <dbReference type="ARBA" id="ARBA00022694"/>
    </source>
</evidence>
<feature type="active site" description="Proton acceptor" evidence="8">
    <location>
        <position position="67"/>
    </location>
</feature>
<feature type="binding site" evidence="8">
    <location>
        <position position="63"/>
    </location>
    <ligand>
        <name>Zn(2+)</name>
        <dbReference type="ChEBI" id="CHEBI:29105"/>
        <label>1</label>
        <note>catalytic</note>
    </ligand>
</feature>
<dbReference type="InterPro" id="IPR013471">
    <property type="entry name" value="RNase_Z/BN"/>
</dbReference>
<feature type="binding site" evidence="8">
    <location>
        <position position="68"/>
    </location>
    <ligand>
        <name>Zn(2+)</name>
        <dbReference type="ChEBI" id="CHEBI:29105"/>
        <label>2</label>
        <note>catalytic</note>
    </ligand>
</feature>
<evidence type="ECO:0000256" key="3">
    <source>
        <dbReference type="ARBA" id="ARBA00022722"/>
    </source>
</evidence>
<evidence type="ECO:0000256" key="6">
    <source>
        <dbReference type="ARBA" id="ARBA00022801"/>
    </source>
</evidence>
<comment type="similarity">
    <text evidence="8">Belongs to the RNase Z family.</text>
</comment>
<protein>
    <recommendedName>
        <fullName evidence="8">Ribonuclease Z</fullName>
        <shortName evidence="8">RNase Z</shortName>
        <ecNumber evidence="8">3.1.26.11</ecNumber>
    </recommendedName>
    <alternativeName>
        <fullName evidence="8">tRNA 3 endonuclease</fullName>
    </alternativeName>
    <alternativeName>
        <fullName evidence="8">tRNase Z</fullName>
    </alternativeName>
</protein>
<evidence type="ECO:0000313" key="10">
    <source>
        <dbReference type="EMBL" id="MFE1354020.1"/>
    </source>
</evidence>
<dbReference type="Proteomes" id="UP001599542">
    <property type="component" value="Unassembled WGS sequence"/>
</dbReference>
<sequence length="306" mass="33665">MSQRELVVLGTASQVPTRHRNHNGYLLRWDGEGLLFDPGEGTQRQMLHAGVSATGITRIAVTHFHGDHCLGLPGIVQRINLDRVPHPVDAYYPASGQEFFDRLRHASAYRATAEIRERPITAAGPLDAPGAPFALDAVRLSHPVESFGYRLTEPDGFRLRPEKLRELGLRGPAVGVLQREGRIELDDGRTVTAEQAGEVRPGQRFAFVMDTRLCDGVDELAEGADLLVIEATFLDRDAALAEEHGHLTAAQAARVAARAGVRTLVLTHFSQRYPDLAEHLAEARRHFDGTITVAEDLARIPVPPRR</sequence>
<evidence type="ECO:0000256" key="4">
    <source>
        <dbReference type="ARBA" id="ARBA00022723"/>
    </source>
</evidence>
<dbReference type="SUPFAM" id="SSF56281">
    <property type="entry name" value="Metallo-hydrolase/oxidoreductase"/>
    <property type="match status" value="1"/>
</dbReference>
<dbReference type="InterPro" id="IPR036866">
    <property type="entry name" value="RibonucZ/Hydroxyglut_hydro"/>
</dbReference>
<keyword evidence="2 8" id="KW-0819">tRNA processing</keyword>
<dbReference type="Pfam" id="PF12706">
    <property type="entry name" value="Lactamase_B_2"/>
    <property type="match status" value="1"/>
</dbReference>
<evidence type="ECO:0000256" key="7">
    <source>
        <dbReference type="ARBA" id="ARBA00022833"/>
    </source>
</evidence>
<dbReference type="NCBIfam" id="TIGR02651">
    <property type="entry name" value="RNase_Z"/>
    <property type="match status" value="1"/>
</dbReference>
<feature type="binding site" evidence="8">
    <location>
        <position position="142"/>
    </location>
    <ligand>
        <name>Zn(2+)</name>
        <dbReference type="ChEBI" id="CHEBI:29105"/>
        <label>1</label>
        <note>catalytic</note>
    </ligand>
</feature>
<dbReference type="InterPro" id="IPR001279">
    <property type="entry name" value="Metallo-B-lactamas"/>
</dbReference>
<accession>A0ABW6GMS9</accession>
<reference evidence="10 11" key="1">
    <citation type="submission" date="2024-09" db="EMBL/GenBank/DDBJ databases">
        <title>The Natural Products Discovery Center: Release of the First 8490 Sequenced Strains for Exploring Actinobacteria Biosynthetic Diversity.</title>
        <authorList>
            <person name="Kalkreuter E."/>
            <person name="Kautsar S.A."/>
            <person name="Yang D."/>
            <person name="Bader C.D."/>
            <person name="Teijaro C.N."/>
            <person name="Fluegel L."/>
            <person name="Davis C.M."/>
            <person name="Simpson J.R."/>
            <person name="Lauterbach L."/>
            <person name="Steele A.D."/>
            <person name="Gui C."/>
            <person name="Meng S."/>
            <person name="Li G."/>
            <person name="Viehrig K."/>
            <person name="Ye F."/>
            <person name="Su P."/>
            <person name="Kiefer A.F."/>
            <person name="Nichols A."/>
            <person name="Cepeda A.J."/>
            <person name="Yan W."/>
            <person name="Fan B."/>
            <person name="Jiang Y."/>
            <person name="Adhikari A."/>
            <person name="Zheng C.-J."/>
            <person name="Schuster L."/>
            <person name="Cowan T.M."/>
            <person name="Smanski M.J."/>
            <person name="Chevrette M.G."/>
            <person name="De Carvalho L.P.S."/>
            <person name="Shen B."/>
        </authorList>
    </citation>
    <scope>NUCLEOTIDE SEQUENCE [LARGE SCALE GENOMIC DNA]</scope>
    <source>
        <strain evidence="10 11">NPDC058753</strain>
    </source>
</reference>
<dbReference type="EMBL" id="JBHYPX010000036">
    <property type="protein sequence ID" value="MFE1354020.1"/>
    <property type="molecule type" value="Genomic_DNA"/>
</dbReference>
<comment type="cofactor">
    <cofactor evidence="8">
        <name>Zn(2+)</name>
        <dbReference type="ChEBI" id="CHEBI:29105"/>
    </cofactor>
    <text evidence="8">Binds 2 Zn(2+) ions.</text>
</comment>
<name>A0ABW6GMS9_9ACTN</name>
<dbReference type="GO" id="GO:0042781">
    <property type="term" value="F:3'-tRNA processing endoribonuclease activity"/>
    <property type="evidence" value="ECO:0007669"/>
    <property type="project" value="UniProtKB-EC"/>
</dbReference>
<dbReference type="NCBIfam" id="NF000805">
    <property type="entry name" value="PRK00055.2-3"/>
    <property type="match status" value="1"/>
</dbReference>
<dbReference type="HAMAP" id="MF_01818">
    <property type="entry name" value="RNase_Z_BN"/>
    <property type="match status" value="1"/>
</dbReference>
<proteinExistence type="inferred from homology"/>
<feature type="binding site" evidence="8">
    <location>
        <position position="210"/>
    </location>
    <ligand>
        <name>Zn(2+)</name>
        <dbReference type="ChEBI" id="CHEBI:29105"/>
        <label>2</label>
        <note>catalytic</note>
    </ligand>
</feature>
<keyword evidence="4 8" id="KW-0479">Metal-binding</keyword>
<comment type="catalytic activity">
    <reaction evidence="8">
        <text>Endonucleolytic cleavage of RNA, removing extra 3' nucleotides from tRNA precursor, generating 3' termini of tRNAs. A 3'-hydroxy group is left at the tRNA terminus and a 5'-phosphoryl group is left at the trailer molecule.</text>
        <dbReference type="EC" id="3.1.26.11"/>
    </reaction>
</comment>
<keyword evidence="3 8" id="KW-0540">Nuclease</keyword>
<evidence type="ECO:0000259" key="9">
    <source>
        <dbReference type="Pfam" id="PF12706"/>
    </source>
</evidence>
<feature type="binding site" evidence="8">
    <location>
        <position position="268"/>
    </location>
    <ligand>
        <name>Zn(2+)</name>
        <dbReference type="ChEBI" id="CHEBI:29105"/>
        <label>2</label>
        <note>catalytic</note>
    </ligand>
</feature>
<dbReference type="RefSeq" id="WP_380327956.1">
    <property type="nucleotide sequence ID" value="NZ_JBHYPW010000043.1"/>
</dbReference>
<feature type="domain" description="Metallo-beta-lactamase" evidence="9">
    <location>
        <begin position="34"/>
        <end position="269"/>
    </location>
</feature>
<dbReference type="Gene3D" id="3.60.15.10">
    <property type="entry name" value="Ribonuclease Z/Hydroxyacylglutathione hydrolase-like"/>
    <property type="match status" value="1"/>
</dbReference>
<dbReference type="CDD" id="cd07717">
    <property type="entry name" value="RNaseZ_ZiPD-like_MBL-fold"/>
    <property type="match status" value="1"/>
</dbReference>
<feature type="binding site" evidence="8">
    <location>
        <position position="67"/>
    </location>
    <ligand>
        <name>Zn(2+)</name>
        <dbReference type="ChEBI" id="CHEBI:29105"/>
        <label>2</label>
        <note>catalytic</note>
    </ligand>
</feature>
<feature type="binding site" evidence="8">
    <location>
        <position position="210"/>
    </location>
    <ligand>
        <name>Zn(2+)</name>
        <dbReference type="ChEBI" id="CHEBI:29105"/>
        <label>1</label>
        <note>catalytic</note>
    </ligand>
</feature>
<comment type="subunit">
    <text evidence="1 8">Homodimer.</text>
</comment>